<organism evidence="1 2">
    <name type="scientific">Tenuibacillus multivorans</name>
    <dbReference type="NCBI Taxonomy" id="237069"/>
    <lineage>
        <taxon>Bacteria</taxon>
        <taxon>Bacillati</taxon>
        <taxon>Bacillota</taxon>
        <taxon>Bacilli</taxon>
        <taxon>Bacillales</taxon>
        <taxon>Bacillaceae</taxon>
        <taxon>Tenuibacillus</taxon>
    </lineage>
</organism>
<dbReference type="AlphaFoldDB" id="A0A1H0DVS1"/>
<dbReference type="EMBL" id="FNIG01000008">
    <property type="protein sequence ID" value="SDN74294.1"/>
    <property type="molecule type" value="Genomic_DNA"/>
</dbReference>
<proteinExistence type="predicted"/>
<evidence type="ECO:0000313" key="1">
    <source>
        <dbReference type="EMBL" id="SDN74294.1"/>
    </source>
</evidence>
<dbReference type="STRING" id="237069.SAMN05216498_2962"/>
<dbReference type="Pfam" id="PF14069">
    <property type="entry name" value="SpoVIF"/>
    <property type="match status" value="1"/>
</dbReference>
<reference evidence="1 2" key="1">
    <citation type="submission" date="2016-10" db="EMBL/GenBank/DDBJ databases">
        <authorList>
            <person name="de Groot N.N."/>
        </authorList>
    </citation>
    <scope>NUCLEOTIDE SEQUENCE [LARGE SCALE GENOMIC DNA]</scope>
    <source>
        <strain evidence="1 2">CGMCC 1.3442</strain>
    </source>
</reference>
<accession>A0A1H0DVS1</accession>
<protein>
    <submittedName>
        <fullName evidence="1">Stage VI sporulation protein F</fullName>
    </submittedName>
</protein>
<sequence length="84" mass="9508">MLFNNFFGNIERKTGVNVNEVVQLAQSLQNANFKDEHTVRNVVKRVSEIAGKPVSKQKEDYIVNAIVSGKVPKDMKEIEKMMGK</sequence>
<gene>
    <name evidence="1" type="ORF">SAMN05216498_2962</name>
</gene>
<keyword evidence="2" id="KW-1185">Reference proteome</keyword>
<dbReference type="InterPro" id="IPR025942">
    <property type="entry name" value="SpoVIF"/>
</dbReference>
<evidence type="ECO:0000313" key="2">
    <source>
        <dbReference type="Proteomes" id="UP000199334"/>
    </source>
</evidence>
<name>A0A1H0DVS1_9BACI</name>
<dbReference type="Proteomes" id="UP000199334">
    <property type="component" value="Unassembled WGS sequence"/>
</dbReference>